<dbReference type="AlphaFoldDB" id="A0A5J4R5U1"/>
<accession>A0A5J4R5U1</accession>
<dbReference type="GO" id="GO:0005524">
    <property type="term" value="F:ATP binding"/>
    <property type="evidence" value="ECO:0007669"/>
    <property type="project" value="InterPro"/>
</dbReference>
<dbReference type="EMBL" id="SNRY01001780">
    <property type="protein sequence ID" value="KAA6328674.1"/>
    <property type="molecule type" value="Genomic_DNA"/>
</dbReference>
<proteinExistence type="predicted"/>
<dbReference type="Pfam" id="PF04851">
    <property type="entry name" value="ResIII"/>
    <property type="match status" value="1"/>
</dbReference>
<organism evidence="2">
    <name type="scientific">termite gut metagenome</name>
    <dbReference type="NCBI Taxonomy" id="433724"/>
    <lineage>
        <taxon>unclassified sequences</taxon>
        <taxon>metagenomes</taxon>
        <taxon>organismal metagenomes</taxon>
    </lineage>
</organism>
<dbReference type="InterPro" id="IPR006935">
    <property type="entry name" value="Helicase/UvrB_N"/>
</dbReference>
<protein>
    <recommendedName>
        <fullName evidence="1">Helicase/UvrB N-terminal domain-containing protein</fullName>
    </recommendedName>
</protein>
<sequence length="185" mass="20937">MGTINLPDVRKLIYAQNGNHIWQHFIQGATLDNVQLLSREPFIVSFGAINYLLTSNENLEYFDEFSHVLLVSKQPKNKDLEAGNIKVKRWLKHPDFENLSPNQVIDSWTNKFKFIQENESQNIKGLRPPQMGALYSILSHAQNPEDKGIIVMPTGTGKTETMLATLVSSQCKKLLVTVPSDSLRT</sequence>
<dbReference type="GO" id="GO:0003677">
    <property type="term" value="F:DNA binding"/>
    <property type="evidence" value="ECO:0007669"/>
    <property type="project" value="InterPro"/>
</dbReference>
<gene>
    <name evidence="2" type="ORF">EZS27_022456</name>
</gene>
<reference evidence="2" key="1">
    <citation type="submission" date="2019-03" db="EMBL/GenBank/DDBJ databases">
        <title>Single cell metagenomics reveals metabolic interactions within the superorganism composed of flagellate Streblomastix strix and complex community of Bacteroidetes bacteria on its surface.</title>
        <authorList>
            <person name="Treitli S.C."/>
            <person name="Kolisko M."/>
            <person name="Husnik F."/>
            <person name="Keeling P."/>
            <person name="Hampl V."/>
        </authorList>
    </citation>
    <scope>NUCLEOTIDE SEQUENCE</scope>
    <source>
        <strain evidence="2">STM</strain>
    </source>
</reference>
<dbReference type="SUPFAM" id="SSF52540">
    <property type="entry name" value="P-loop containing nucleoside triphosphate hydrolases"/>
    <property type="match status" value="1"/>
</dbReference>
<evidence type="ECO:0000313" key="2">
    <source>
        <dbReference type="EMBL" id="KAA6328674.1"/>
    </source>
</evidence>
<dbReference type="Gene3D" id="3.40.50.300">
    <property type="entry name" value="P-loop containing nucleotide triphosphate hydrolases"/>
    <property type="match status" value="1"/>
</dbReference>
<name>A0A5J4R5U1_9ZZZZ</name>
<feature type="domain" description="Helicase/UvrB N-terminal" evidence="1">
    <location>
        <begin position="125"/>
        <end position="183"/>
    </location>
</feature>
<evidence type="ECO:0000259" key="1">
    <source>
        <dbReference type="Pfam" id="PF04851"/>
    </source>
</evidence>
<dbReference type="InterPro" id="IPR027417">
    <property type="entry name" value="P-loop_NTPase"/>
</dbReference>
<comment type="caution">
    <text evidence="2">The sequence shown here is derived from an EMBL/GenBank/DDBJ whole genome shotgun (WGS) entry which is preliminary data.</text>
</comment>
<dbReference type="GO" id="GO:0016787">
    <property type="term" value="F:hydrolase activity"/>
    <property type="evidence" value="ECO:0007669"/>
    <property type="project" value="InterPro"/>
</dbReference>